<evidence type="ECO:0000313" key="5">
    <source>
        <dbReference type="Proteomes" id="UP001501627"/>
    </source>
</evidence>
<protein>
    <submittedName>
        <fullName evidence="4">Trans-aconitate 2-methyltransferase</fullName>
    </submittedName>
</protein>
<dbReference type="PANTHER" id="PTHR43861:SF1">
    <property type="entry name" value="TRANS-ACONITATE 2-METHYLTRANSFERASE"/>
    <property type="match status" value="1"/>
</dbReference>
<dbReference type="NCBIfam" id="NF002463">
    <property type="entry name" value="PRK01683.1"/>
    <property type="match status" value="1"/>
</dbReference>
<proteinExistence type="predicted"/>
<evidence type="ECO:0000256" key="1">
    <source>
        <dbReference type="ARBA" id="ARBA00022603"/>
    </source>
</evidence>
<keyword evidence="5" id="KW-1185">Reference proteome</keyword>
<dbReference type="PANTHER" id="PTHR43861">
    <property type="entry name" value="TRANS-ACONITATE 2-METHYLTRANSFERASE-RELATED"/>
    <property type="match status" value="1"/>
</dbReference>
<evidence type="ECO:0000313" key="4">
    <source>
        <dbReference type="EMBL" id="GAA3991343.1"/>
    </source>
</evidence>
<dbReference type="CDD" id="cd02440">
    <property type="entry name" value="AdoMet_MTases"/>
    <property type="match status" value="1"/>
</dbReference>
<accession>A0ABP7R389</accession>
<dbReference type="SUPFAM" id="SSF53335">
    <property type="entry name" value="S-adenosyl-L-methionine-dependent methyltransferases"/>
    <property type="match status" value="1"/>
</dbReference>
<dbReference type="InterPro" id="IPR041698">
    <property type="entry name" value="Methyltransf_25"/>
</dbReference>
<feature type="domain" description="Methyltransferase" evidence="3">
    <location>
        <begin position="35"/>
        <end position="126"/>
    </location>
</feature>
<comment type="caution">
    <text evidence="4">The sequence shown here is derived from an EMBL/GenBank/DDBJ whole genome shotgun (WGS) entry which is preliminary data.</text>
</comment>
<evidence type="ECO:0000259" key="3">
    <source>
        <dbReference type="Pfam" id="PF13649"/>
    </source>
</evidence>
<dbReference type="EMBL" id="BAABBP010000009">
    <property type="protein sequence ID" value="GAA3991343.1"/>
    <property type="molecule type" value="Genomic_DNA"/>
</dbReference>
<dbReference type="Proteomes" id="UP001501627">
    <property type="component" value="Unassembled WGS sequence"/>
</dbReference>
<name>A0ABP7R389_9BURK</name>
<dbReference type="InterPro" id="IPR023149">
    <property type="entry name" value="Trans_acon_MeTrfase_C"/>
</dbReference>
<dbReference type="RefSeq" id="WP_103043774.1">
    <property type="nucleotide sequence ID" value="NZ_BAABBP010000009.1"/>
</dbReference>
<keyword evidence="2" id="KW-0808">Transferase</keyword>
<gene>
    <name evidence="4" type="primary">tam</name>
    <name evidence="4" type="ORF">GCM10022279_13070</name>
</gene>
<evidence type="ECO:0000256" key="2">
    <source>
        <dbReference type="ARBA" id="ARBA00022679"/>
    </source>
</evidence>
<sequence>MQDWNPALYLRFADERARPAAELLARVPLIQARRVADLGCGPGNSTALLLQRFAGAQATGVDNSRAMLAQARRQLPQAGFVLADMAGWEPAANERPDLIFANASLQWAADHEVLFPRLFSCLAPGGVLAVQMPDNLGEPVHRLVREVAALPQYASHIGADAAQARTALLPAAAYYDLLAAPAMAAASVDVWHTIYQQPLASPAAIVQWVRGAGIKPFVDALPTALQAPFLAEYERRIDAAYPARTDGTRLLAFPRIFIVAQRKP</sequence>
<reference evidence="5" key="1">
    <citation type="journal article" date="2019" name="Int. J. Syst. Evol. Microbiol.">
        <title>The Global Catalogue of Microorganisms (GCM) 10K type strain sequencing project: providing services to taxonomists for standard genome sequencing and annotation.</title>
        <authorList>
            <consortium name="The Broad Institute Genomics Platform"/>
            <consortium name="The Broad Institute Genome Sequencing Center for Infectious Disease"/>
            <person name="Wu L."/>
            <person name="Ma J."/>
        </authorList>
    </citation>
    <scope>NUCLEOTIDE SEQUENCE [LARGE SCALE GENOMIC DNA]</scope>
    <source>
        <strain evidence="5">JCM 17561</strain>
    </source>
</reference>
<dbReference type="Gene3D" id="1.10.150.290">
    <property type="entry name" value="S-adenosyl-L-methionine-dependent methyltransferases"/>
    <property type="match status" value="1"/>
</dbReference>
<organism evidence="4 5">
    <name type="scientific">Comamonas faecalis</name>
    <dbReference type="NCBI Taxonomy" id="1387849"/>
    <lineage>
        <taxon>Bacteria</taxon>
        <taxon>Pseudomonadati</taxon>
        <taxon>Pseudomonadota</taxon>
        <taxon>Betaproteobacteria</taxon>
        <taxon>Burkholderiales</taxon>
        <taxon>Comamonadaceae</taxon>
        <taxon>Comamonas</taxon>
    </lineage>
</organism>
<keyword evidence="1" id="KW-0489">Methyltransferase</keyword>
<dbReference type="Gene3D" id="3.40.50.150">
    <property type="entry name" value="Vaccinia Virus protein VP39"/>
    <property type="match status" value="1"/>
</dbReference>
<dbReference type="InterPro" id="IPR029063">
    <property type="entry name" value="SAM-dependent_MTases_sf"/>
</dbReference>
<dbReference type="Pfam" id="PF13649">
    <property type="entry name" value="Methyltransf_25"/>
    <property type="match status" value="1"/>
</dbReference>